<dbReference type="Pfam" id="PF18145">
    <property type="entry name" value="SAVED"/>
    <property type="match status" value="1"/>
</dbReference>
<feature type="domain" description="SMODS-associated and fused to various effectors" evidence="1">
    <location>
        <begin position="327"/>
        <end position="497"/>
    </location>
</feature>
<name>A0A3P3F3A5_9HYPH</name>
<dbReference type="AlphaFoldDB" id="A0A3P3F3A5"/>
<evidence type="ECO:0000259" key="1">
    <source>
        <dbReference type="Pfam" id="PF18145"/>
    </source>
</evidence>
<reference evidence="2 3" key="1">
    <citation type="submission" date="2018-11" db="EMBL/GenBank/DDBJ databases">
        <title>the genome of Mesorhizobium tamadayense DSM 28320.</title>
        <authorList>
            <person name="Gao J."/>
        </authorList>
    </citation>
    <scope>NUCLEOTIDE SEQUENCE [LARGE SCALE GENOMIC DNA]</scope>
    <source>
        <strain evidence="2 3">DSM 28320</strain>
    </source>
</reference>
<keyword evidence="3" id="KW-1185">Reference proteome</keyword>
<gene>
    <name evidence="2" type="ORF">EH240_30825</name>
</gene>
<dbReference type="OrthoDB" id="7776223at2"/>
<organism evidence="2 3">
    <name type="scientific">Mesorhizobium tamadayense</name>
    <dbReference type="NCBI Taxonomy" id="425306"/>
    <lineage>
        <taxon>Bacteria</taxon>
        <taxon>Pseudomonadati</taxon>
        <taxon>Pseudomonadota</taxon>
        <taxon>Alphaproteobacteria</taxon>
        <taxon>Hyphomicrobiales</taxon>
        <taxon>Phyllobacteriaceae</taxon>
        <taxon>Mesorhizobium</taxon>
    </lineage>
</organism>
<dbReference type="EMBL" id="RQXT01000056">
    <property type="protein sequence ID" value="RRH92937.1"/>
    <property type="molecule type" value="Genomic_DNA"/>
</dbReference>
<protein>
    <submittedName>
        <fullName evidence="2">SAVED domain-containing protein</fullName>
    </submittedName>
</protein>
<sequence length="499" mass="54222">MRRHSHRALGSLTRKETSVGFCWRLNLSGNEKAPALTDARGVGGVIAQDGFDYQLWDGLARLPAWLANPAFEQMIFEGLEDLEARFFAPQAPRGQLLERFQAKAGSLAPAAVREVFETFARFESAYPRAARVQSLVTPRLPATVGWLARDPSRVRKARPFYAPFADIMAASDAELLTRLVETYRDQLGTFIAQSVDVSERNLPDCDAALATFGVELDRAYPSLEAPQKRVGEAFEALSALARRSIGAPLGGDVLVKTIEDALGKSLPLPRSFPLHVRSDRNEADERCLEIDASAFSGRDGVFPPPARWADDLVAPLDRTARWLRSHAINRVALTGSYRLTTAMIIGWSLRSATGFELEVPTRDGSWATDDRPAPSDPPQNWRIAEPANLTGDQLVVCVGILCDPAADLGQIAGVPTEAVLGLHLDEPIVSAKAAQAGVAVVKRAVDAAMARLRPKGIQLYFAGPAAFAVALGHRWNAMPPTQLHEFVTSSRSYVATALI</sequence>
<dbReference type="InterPro" id="IPR040836">
    <property type="entry name" value="SAVED"/>
</dbReference>
<evidence type="ECO:0000313" key="2">
    <source>
        <dbReference type="EMBL" id="RRH92937.1"/>
    </source>
</evidence>
<proteinExistence type="predicted"/>
<accession>A0A3P3F3A5</accession>
<comment type="caution">
    <text evidence="2">The sequence shown here is derived from an EMBL/GenBank/DDBJ whole genome shotgun (WGS) entry which is preliminary data.</text>
</comment>
<evidence type="ECO:0000313" key="3">
    <source>
        <dbReference type="Proteomes" id="UP000273786"/>
    </source>
</evidence>
<dbReference type="NCBIfam" id="NF033611">
    <property type="entry name" value="SAVED"/>
    <property type="match status" value="1"/>
</dbReference>
<dbReference type="Proteomes" id="UP000273786">
    <property type="component" value="Unassembled WGS sequence"/>
</dbReference>